<sequence length="403" mass="43793">MGSAVAMQRPLDELEVQLRSALTYFAEFSGSLDEDRMARAFHLLCAEFPVLRAQIRSMGTEHLLSIPLNGQPSVTFREGGMAALREEADRQWTPEQSVVRLIIIQGREVGYVGLRTDHAVADGHATMVMFGELWRLYTDIGTGKATSVEVNSGLPRPPLELLEERWGVTEPARPGLALEPAQASVLVDRYISLSEGVTAELIKTGRSLNLTVHALVSGAILVALRRRDGRSSAASMGCWTAVDLRDRVAPSVGVSETTNLLGVHLGQVAVARRDAPAEVGRAVKQQLDAALARREVRPVDLSSMLLSSIETELEPRIAQMIISNMGVMPELAHPTDITLRSVFRTAAPLASPAAFPEYSVYTYAGQLNIRCSYPSAQFSAEEAEEFAGETKGQLLRMVSLADS</sequence>
<dbReference type="GO" id="GO:0016746">
    <property type="term" value="F:acyltransferase activity"/>
    <property type="evidence" value="ECO:0007669"/>
    <property type="project" value="UniProtKB-KW"/>
</dbReference>
<dbReference type="InterPro" id="IPR052058">
    <property type="entry name" value="Alcohol_O-acetyltransferase"/>
</dbReference>
<comment type="catalytic activity">
    <reaction evidence="2">
        <text>2 a mycocerosyl-[mycocerosic acid synthase] + a phenolphthiocerol = a dimycocerosyl phenolphthiocerol + 2 holo-[mycocerosic acid synthase].</text>
        <dbReference type="EC" id="2.3.1.282"/>
    </reaction>
</comment>
<evidence type="ECO:0000256" key="7">
    <source>
        <dbReference type="ARBA" id="ARBA00022679"/>
    </source>
</evidence>
<dbReference type="OrthoDB" id="3318646at2"/>
<comment type="similarity">
    <text evidence="4">Belongs to the acyltransferase PapA5 family.</text>
</comment>
<proteinExistence type="inferred from homology"/>
<evidence type="ECO:0000313" key="14">
    <source>
        <dbReference type="Proteomes" id="UP000295621"/>
    </source>
</evidence>
<evidence type="ECO:0000256" key="6">
    <source>
        <dbReference type="ARBA" id="ARBA00013449"/>
    </source>
</evidence>
<dbReference type="Pfam" id="PF16911">
    <property type="entry name" value="PapA_C"/>
    <property type="match status" value="1"/>
</dbReference>
<accession>A0A4R4RW77</accession>
<evidence type="ECO:0000256" key="10">
    <source>
        <dbReference type="ARBA" id="ARBA00032317"/>
    </source>
</evidence>
<evidence type="ECO:0000256" key="9">
    <source>
        <dbReference type="ARBA" id="ARBA00030465"/>
    </source>
</evidence>
<keyword evidence="14" id="KW-1185">Reference proteome</keyword>
<evidence type="ECO:0000313" key="13">
    <source>
        <dbReference type="EMBL" id="TDC53976.1"/>
    </source>
</evidence>
<reference evidence="13 14" key="1">
    <citation type="submission" date="2019-02" db="EMBL/GenBank/DDBJ databases">
        <title>Draft genome sequences of novel Actinobacteria.</title>
        <authorList>
            <person name="Sahin N."/>
            <person name="Ay H."/>
            <person name="Saygin H."/>
        </authorList>
    </citation>
    <scope>NUCLEOTIDE SEQUENCE [LARGE SCALE GENOMIC DNA]</scope>
    <source>
        <strain evidence="13 14">KC603</strain>
    </source>
</reference>
<evidence type="ECO:0000256" key="8">
    <source>
        <dbReference type="ARBA" id="ARBA00023315"/>
    </source>
</evidence>
<evidence type="ECO:0000256" key="4">
    <source>
        <dbReference type="ARBA" id="ARBA00006558"/>
    </source>
</evidence>
<keyword evidence="7" id="KW-0808">Transferase</keyword>
<evidence type="ECO:0000256" key="3">
    <source>
        <dbReference type="ARBA" id="ARBA00001907"/>
    </source>
</evidence>
<evidence type="ECO:0000256" key="1">
    <source>
        <dbReference type="ARBA" id="ARBA00000026"/>
    </source>
</evidence>
<evidence type="ECO:0000256" key="5">
    <source>
        <dbReference type="ARBA" id="ARBA00012866"/>
    </source>
</evidence>
<evidence type="ECO:0000256" key="11">
    <source>
        <dbReference type="ARBA" id="ARBA00033407"/>
    </source>
</evidence>
<organism evidence="13 14">
    <name type="scientific">Jiangella ureilytica</name>
    <dbReference type="NCBI Taxonomy" id="2530374"/>
    <lineage>
        <taxon>Bacteria</taxon>
        <taxon>Bacillati</taxon>
        <taxon>Actinomycetota</taxon>
        <taxon>Actinomycetes</taxon>
        <taxon>Jiangellales</taxon>
        <taxon>Jiangellaceae</taxon>
        <taxon>Jiangella</taxon>
    </lineage>
</organism>
<keyword evidence="8" id="KW-0012">Acyltransferase</keyword>
<evidence type="ECO:0000259" key="12">
    <source>
        <dbReference type="Pfam" id="PF16911"/>
    </source>
</evidence>
<gene>
    <name evidence="13" type="ORF">E1212_04090</name>
</gene>
<evidence type="ECO:0000256" key="2">
    <source>
        <dbReference type="ARBA" id="ARBA00000625"/>
    </source>
</evidence>
<dbReference type="AlphaFoldDB" id="A0A4R4RW77"/>
<name>A0A4R4RW77_9ACTN</name>
<dbReference type="InterPro" id="IPR023213">
    <property type="entry name" value="CAT-like_dom_sf"/>
</dbReference>
<dbReference type="SUPFAM" id="SSF52777">
    <property type="entry name" value="CoA-dependent acyltransferases"/>
    <property type="match status" value="2"/>
</dbReference>
<dbReference type="PANTHER" id="PTHR28037">
    <property type="entry name" value="ALCOHOL O-ACETYLTRANSFERASE 1-RELATED"/>
    <property type="match status" value="1"/>
</dbReference>
<dbReference type="PANTHER" id="PTHR28037:SF1">
    <property type="entry name" value="ALCOHOL O-ACETYLTRANSFERASE 1-RELATED"/>
    <property type="match status" value="1"/>
</dbReference>
<comment type="catalytic activity">
    <reaction evidence="3">
        <text>2 a mycocerosyl-[mycocerosic acid synthase] + a phthiodiolone = a dimycocerosyl phthiodiolone + 2 holo-[mycocerosic acid synthase].</text>
        <dbReference type="EC" id="2.3.1.282"/>
    </reaction>
</comment>
<protein>
    <recommendedName>
        <fullName evidence="6">Phthiocerol/phthiodiolone dimycocerosyl transferase</fullName>
        <ecNumber evidence="5">2.3.1.282</ecNumber>
    </recommendedName>
    <alternativeName>
        <fullName evidence="11">Acyltransferase PapA5</fullName>
    </alternativeName>
    <alternativeName>
        <fullName evidence="9">Phthiocerol/phthiodiolone O-acyltransferase</fullName>
    </alternativeName>
    <alternativeName>
        <fullName evidence="10">Polyketide synthase-associated protein A5</fullName>
    </alternativeName>
</protein>
<dbReference type="EC" id="2.3.1.282" evidence="5"/>
<dbReference type="InterPro" id="IPR031641">
    <property type="entry name" value="PapA_C"/>
</dbReference>
<dbReference type="Proteomes" id="UP000295621">
    <property type="component" value="Unassembled WGS sequence"/>
</dbReference>
<dbReference type="EMBL" id="SMKL01000006">
    <property type="protein sequence ID" value="TDC53976.1"/>
    <property type="molecule type" value="Genomic_DNA"/>
</dbReference>
<dbReference type="Gene3D" id="3.30.559.10">
    <property type="entry name" value="Chloramphenicol acetyltransferase-like domain"/>
    <property type="match status" value="1"/>
</dbReference>
<dbReference type="Gene3D" id="3.30.559.30">
    <property type="entry name" value="Nonribosomal peptide synthetase, condensation domain"/>
    <property type="match status" value="1"/>
</dbReference>
<comment type="caution">
    <text evidence="13">The sequence shown here is derived from an EMBL/GenBank/DDBJ whole genome shotgun (WGS) entry which is preliminary data.</text>
</comment>
<comment type="catalytic activity">
    <reaction evidence="1">
        <text>2 a mycocerosyl-[mycocerosic acid synthase] + a phthiocerol = a dimycocerosyl phthiocerol + 2 holo-[mycocerosic acid synthase].</text>
        <dbReference type="EC" id="2.3.1.282"/>
    </reaction>
</comment>
<feature type="domain" description="Phthiocerol/phthiodiolone dimycocerosyl transferase C-terminal" evidence="12">
    <location>
        <begin position="189"/>
        <end position="370"/>
    </location>
</feature>